<evidence type="ECO:0000313" key="1">
    <source>
        <dbReference type="EMBL" id="QIM61621.1"/>
    </source>
</evidence>
<dbReference type="EMBL" id="MT047590">
    <property type="protein sequence ID" value="QIM61621.1"/>
    <property type="molecule type" value="Genomic_DNA"/>
</dbReference>
<organism evidence="1 2">
    <name type="scientific">Thermoproteus spherical piliferous virus 1</name>
    <dbReference type="NCBI Taxonomy" id="2713157"/>
    <lineage>
        <taxon>Viruses</taxon>
        <taxon>Viruses incertae sedis</taxon>
        <taxon>Globuloviridae</taxon>
        <taxon>Alphaglobulovirus</taxon>
        <taxon>Alphaglobulovirus sileriense</taxon>
    </lineage>
</organism>
<dbReference type="GeneID" id="80402468"/>
<evidence type="ECO:0000313" key="2">
    <source>
        <dbReference type="Proteomes" id="UP000501040"/>
    </source>
</evidence>
<protein>
    <submittedName>
        <fullName evidence="1">Uncharacterized protein</fullName>
    </submittedName>
</protein>
<reference evidence="1 2" key="1">
    <citation type="submission" date="2020-02" db="EMBL/GenBank/DDBJ databases">
        <title>TSPV1: a spherical archaeal virus with filaments.</title>
        <authorList>
            <person name="Hartman R."/>
            <person name="Young M."/>
            <person name="Biewenga L."/>
            <person name="Munson-McGee J."/>
            <person name="Refai M."/>
            <person name="Boyd E."/>
            <person name="Bothner B."/>
            <person name="Lawrence C.M."/>
        </authorList>
    </citation>
    <scope>NUCLEOTIDE SEQUENCE [LARGE SCALE GENOMIC DNA]</scope>
    <source>
        <strain evidence="1 2">CP001</strain>
    </source>
</reference>
<name>A0A6G8J392_9VIRU</name>
<dbReference type="RefSeq" id="YP_010772743.1">
    <property type="nucleotide sequence ID" value="NC_074654.1"/>
</dbReference>
<proteinExistence type="predicted"/>
<sequence>MPKLAKRRLNMSILCRFICAHKGSVAYIYPHKVRVFMENDTPVVVGGVTAQGLRRLMRRLEPAIMHTFFDNKRGRVYMVDIKTAKEICRKYVR</sequence>
<dbReference type="KEGG" id="vg:80402468"/>
<accession>A0A6G8J392</accession>
<dbReference type="Proteomes" id="UP000501040">
    <property type="component" value="Genome"/>
</dbReference>
<keyword evidence="2" id="KW-1185">Reference proteome</keyword>